<keyword evidence="1" id="KW-1133">Transmembrane helix</keyword>
<proteinExistence type="predicted"/>
<comment type="caution">
    <text evidence="2">The sequence shown here is derived from an EMBL/GenBank/DDBJ whole genome shotgun (WGS) entry which is preliminary data.</text>
</comment>
<protein>
    <submittedName>
        <fullName evidence="2">Uncharacterized protein</fullName>
    </submittedName>
</protein>
<evidence type="ECO:0000313" key="3">
    <source>
        <dbReference type="EMBL" id="CAF3673950.1"/>
    </source>
</evidence>
<keyword evidence="1" id="KW-0812">Transmembrane</keyword>
<feature type="transmembrane region" description="Helical" evidence="1">
    <location>
        <begin position="115"/>
        <end position="134"/>
    </location>
</feature>
<evidence type="ECO:0000313" key="2">
    <source>
        <dbReference type="EMBL" id="CAF0891845.1"/>
    </source>
</evidence>
<dbReference type="EMBL" id="CAJOBA010003202">
    <property type="protein sequence ID" value="CAF3673950.1"/>
    <property type="molecule type" value="Genomic_DNA"/>
</dbReference>
<gene>
    <name evidence="2" type="ORF">OVA965_LOCUS9168</name>
    <name evidence="3" type="ORF">TMI583_LOCUS9164</name>
</gene>
<dbReference type="AlphaFoldDB" id="A0A8S2D6N5"/>
<feature type="transmembrane region" description="Helical" evidence="1">
    <location>
        <begin position="20"/>
        <end position="42"/>
    </location>
</feature>
<dbReference type="EMBL" id="CAJNOK010003201">
    <property type="protein sequence ID" value="CAF0891845.1"/>
    <property type="molecule type" value="Genomic_DNA"/>
</dbReference>
<organism evidence="2 4">
    <name type="scientific">Didymodactylos carnosus</name>
    <dbReference type="NCBI Taxonomy" id="1234261"/>
    <lineage>
        <taxon>Eukaryota</taxon>
        <taxon>Metazoa</taxon>
        <taxon>Spiralia</taxon>
        <taxon>Gnathifera</taxon>
        <taxon>Rotifera</taxon>
        <taxon>Eurotatoria</taxon>
        <taxon>Bdelloidea</taxon>
        <taxon>Philodinida</taxon>
        <taxon>Philodinidae</taxon>
        <taxon>Didymodactylos</taxon>
    </lineage>
</organism>
<evidence type="ECO:0000256" key="1">
    <source>
        <dbReference type="SAM" id="Phobius"/>
    </source>
</evidence>
<accession>A0A8S2D6N5</accession>
<keyword evidence="1" id="KW-0472">Membrane</keyword>
<sequence length="205" mass="21806">MKTSLIGCPFSLKCLPIENYLYLVIYFISFIPFITSLGIFVWRSPLYLKELQNYLNHLKLKMLKTEKVSLAKSYSAILATSALTGASTGAAIVAGAFSCVLSVVGSVPGTVGDGLIGALTGLAAGSIAVGADVIKRSWSKDNLFSSGYASQHNWSSVYNGAMDYPTNWQNFAPQIVPSGYGASGVSTTGADYPGSWQNTNYQAQS</sequence>
<evidence type="ECO:0000313" key="4">
    <source>
        <dbReference type="Proteomes" id="UP000677228"/>
    </source>
</evidence>
<feature type="transmembrane region" description="Helical" evidence="1">
    <location>
        <begin position="76"/>
        <end position="103"/>
    </location>
</feature>
<reference evidence="2" key="1">
    <citation type="submission" date="2021-02" db="EMBL/GenBank/DDBJ databases">
        <authorList>
            <person name="Nowell W R."/>
        </authorList>
    </citation>
    <scope>NUCLEOTIDE SEQUENCE</scope>
</reference>
<name>A0A8S2D6N5_9BILA</name>
<dbReference type="Proteomes" id="UP000677228">
    <property type="component" value="Unassembled WGS sequence"/>
</dbReference>
<dbReference type="Proteomes" id="UP000682733">
    <property type="component" value="Unassembled WGS sequence"/>
</dbReference>